<keyword evidence="2" id="KW-0805">Transcription regulation</keyword>
<evidence type="ECO:0000256" key="1">
    <source>
        <dbReference type="ARBA" id="ARBA00022491"/>
    </source>
</evidence>
<dbReference type="InterPro" id="IPR015292">
    <property type="entry name" value="Tscrpt_reg_YbiH_C"/>
</dbReference>
<feature type="region of interest" description="Disordered" evidence="6">
    <location>
        <begin position="1"/>
        <end position="27"/>
    </location>
</feature>
<keyword evidence="4" id="KW-0804">Transcription</keyword>
<dbReference type="PROSITE" id="PS01081">
    <property type="entry name" value="HTH_TETR_1"/>
    <property type="match status" value="1"/>
</dbReference>
<keyword evidence="1" id="KW-0678">Repressor</keyword>
<feature type="compositionally biased region" description="Basic and acidic residues" evidence="6">
    <location>
        <begin position="15"/>
        <end position="27"/>
    </location>
</feature>
<feature type="domain" description="HTH tetR-type" evidence="7">
    <location>
        <begin position="25"/>
        <end position="85"/>
    </location>
</feature>
<dbReference type="InterPro" id="IPR009057">
    <property type="entry name" value="Homeodomain-like_sf"/>
</dbReference>
<dbReference type="PANTHER" id="PTHR30055">
    <property type="entry name" value="HTH-TYPE TRANSCRIPTIONAL REGULATOR RUTR"/>
    <property type="match status" value="1"/>
</dbReference>
<dbReference type="Gene3D" id="1.10.10.60">
    <property type="entry name" value="Homeodomain-like"/>
    <property type="match status" value="1"/>
</dbReference>
<dbReference type="PROSITE" id="PS50977">
    <property type="entry name" value="HTH_TETR_2"/>
    <property type="match status" value="1"/>
</dbReference>
<keyword evidence="3 5" id="KW-0238">DNA-binding</keyword>
<evidence type="ECO:0000256" key="5">
    <source>
        <dbReference type="PROSITE-ProRule" id="PRU00335"/>
    </source>
</evidence>
<dbReference type="InterPro" id="IPR023772">
    <property type="entry name" value="DNA-bd_HTH_TetR-type_CS"/>
</dbReference>
<accession>A0A6A7N586</accession>
<dbReference type="RefSeq" id="WP_152839459.1">
    <property type="nucleotide sequence ID" value="NZ_WHUG01000007.1"/>
</dbReference>
<dbReference type="Proteomes" id="UP000440498">
    <property type="component" value="Unassembled WGS sequence"/>
</dbReference>
<reference evidence="8 9" key="1">
    <citation type="submission" date="2019-10" db="EMBL/GenBank/DDBJ databases">
        <title>Two novel species isolated from a subtropical stream in China.</title>
        <authorList>
            <person name="Lu H."/>
        </authorList>
    </citation>
    <scope>NUCLEOTIDE SEQUENCE [LARGE SCALE GENOMIC DNA]</scope>
    <source>
        <strain evidence="8 9">FT29W</strain>
    </source>
</reference>
<dbReference type="AlphaFoldDB" id="A0A6A7N586"/>
<feature type="DNA-binding region" description="H-T-H motif" evidence="5">
    <location>
        <begin position="48"/>
        <end position="67"/>
    </location>
</feature>
<dbReference type="GO" id="GO:0000976">
    <property type="term" value="F:transcription cis-regulatory region binding"/>
    <property type="evidence" value="ECO:0007669"/>
    <property type="project" value="TreeGrafter"/>
</dbReference>
<evidence type="ECO:0000313" key="9">
    <source>
        <dbReference type="Proteomes" id="UP000440498"/>
    </source>
</evidence>
<keyword evidence="9" id="KW-1185">Reference proteome</keyword>
<evidence type="ECO:0000313" key="8">
    <source>
        <dbReference type="EMBL" id="MQA40265.1"/>
    </source>
</evidence>
<dbReference type="SUPFAM" id="SSF48498">
    <property type="entry name" value="Tetracyclin repressor-like, C-terminal domain"/>
    <property type="match status" value="1"/>
</dbReference>
<comment type="caution">
    <text evidence="8">The sequence shown here is derived from an EMBL/GenBank/DDBJ whole genome shotgun (WGS) entry which is preliminary data.</text>
</comment>
<feature type="compositionally biased region" description="Polar residues" evidence="6">
    <location>
        <begin position="1"/>
        <end position="13"/>
    </location>
</feature>
<evidence type="ECO:0000256" key="2">
    <source>
        <dbReference type="ARBA" id="ARBA00023015"/>
    </source>
</evidence>
<dbReference type="InterPro" id="IPR050109">
    <property type="entry name" value="HTH-type_TetR-like_transc_reg"/>
</dbReference>
<protein>
    <submittedName>
        <fullName evidence="8">DUF1956 domain-containing protein</fullName>
    </submittedName>
</protein>
<dbReference type="PANTHER" id="PTHR30055:SF234">
    <property type="entry name" value="HTH-TYPE TRANSCRIPTIONAL REGULATOR BETI"/>
    <property type="match status" value="1"/>
</dbReference>
<dbReference type="SUPFAM" id="SSF46689">
    <property type="entry name" value="Homeodomain-like"/>
    <property type="match status" value="1"/>
</dbReference>
<dbReference type="Gene3D" id="1.10.357.10">
    <property type="entry name" value="Tetracycline Repressor, domain 2"/>
    <property type="match status" value="1"/>
</dbReference>
<dbReference type="Pfam" id="PF00440">
    <property type="entry name" value="TetR_N"/>
    <property type="match status" value="1"/>
</dbReference>
<dbReference type="InterPro" id="IPR036271">
    <property type="entry name" value="Tet_transcr_reg_TetR-rel_C_sf"/>
</dbReference>
<sequence>MNAKPTSIDTSQPADDGRKPRSDGEQSRERLLHAAMRLFAAQGFSKTSTREIAQAANANVAAISYYFGDKAGLYQACFSFMCQPEPEHIEMFAQPHFTLRESLDGFYRQMLAPLMAGEDAQLMVRLFYREMLEPTGLWEQEINNNIKPEHLAMAEVLSRHLGLEKPTDDVHRLTYAIAGMAVQIMVGRDIITAITPHLLATPEAIDIWAQHLVGYAEAMILAEKSKIQRGKA</sequence>
<dbReference type="Pfam" id="PF09209">
    <property type="entry name" value="CecR_C"/>
    <property type="match status" value="1"/>
</dbReference>
<evidence type="ECO:0000256" key="6">
    <source>
        <dbReference type="SAM" id="MobiDB-lite"/>
    </source>
</evidence>
<evidence type="ECO:0000256" key="4">
    <source>
        <dbReference type="ARBA" id="ARBA00023163"/>
    </source>
</evidence>
<dbReference type="GO" id="GO:0003700">
    <property type="term" value="F:DNA-binding transcription factor activity"/>
    <property type="evidence" value="ECO:0007669"/>
    <property type="project" value="TreeGrafter"/>
</dbReference>
<dbReference type="PRINTS" id="PR00455">
    <property type="entry name" value="HTHTETR"/>
</dbReference>
<name>A0A6A7N586_9BURK</name>
<dbReference type="InterPro" id="IPR001647">
    <property type="entry name" value="HTH_TetR"/>
</dbReference>
<proteinExistence type="predicted"/>
<dbReference type="EMBL" id="WHUG01000007">
    <property type="protein sequence ID" value="MQA40265.1"/>
    <property type="molecule type" value="Genomic_DNA"/>
</dbReference>
<evidence type="ECO:0000256" key="3">
    <source>
        <dbReference type="ARBA" id="ARBA00023125"/>
    </source>
</evidence>
<evidence type="ECO:0000259" key="7">
    <source>
        <dbReference type="PROSITE" id="PS50977"/>
    </source>
</evidence>
<organism evidence="8 9">
    <name type="scientific">Rugamonas aquatica</name>
    <dbReference type="NCBI Taxonomy" id="2743357"/>
    <lineage>
        <taxon>Bacteria</taxon>
        <taxon>Pseudomonadati</taxon>
        <taxon>Pseudomonadota</taxon>
        <taxon>Betaproteobacteria</taxon>
        <taxon>Burkholderiales</taxon>
        <taxon>Oxalobacteraceae</taxon>
        <taxon>Telluria group</taxon>
        <taxon>Rugamonas</taxon>
    </lineage>
</organism>
<gene>
    <name evidence="8" type="ORF">GEV02_19110</name>
</gene>